<organism evidence="1 2">
    <name type="scientific">Soonwooa buanensis</name>
    <dbReference type="NCBI Taxonomy" id="619805"/>
    <lineage>
        <taxon>Bacteria</taxon>
        <taxon>Pseudomonadati</taxon>
        <taxon>Bacteroidota</taxon>
        <taxon>Flavobacteriia</taxon>
        <taxon>Flavobacteriales</taxon>
        <taxon>Weeksellaceae</taxon>
        <taxon>Chryseobacterium group</taxon>
        <taxon>Soonwooa</taxon>
    </lineage>
</organism>
<dbReference type="EMBL" id="FUYZ01000009">
    <property type="protein sequence ID" value="SKC02359.1"/>
    <property type="molecule type" value="Genomic_DNA"/>
</dbReference>
<reference evidence="1 2" key="1">
    <citation type="submission" date="2017-02" db="EMBL/GenBank/DDBJ databases">
        <authorList>
            <person name="Peterson S.W."/>
        </authorList>
    </citation>
    <scope>NUCLEOTIDE SEQUENCE [LARGE SCALE GENOMIC DNA]</scope>
    <source>
        <strain evidence="1 2">DSM 22323</strain>
    </source>
</reference>
<protein>
    <submittedName>
        <fullName evidence="1">Uncharacterized protein</fullName>
    </submittedName>
</protein>
<keyword evidence="2" id="KW-1185">Reference proteome</keyword>
<evidence type="ECO:0000313" key="1">
    <source>
        <dbReference type="EMBL" id="SKC02359.1"/>
    </source>
</evidence>
<name>A0A1T5G1Z8_9FLAO</name>
<gene>
    <name evidence="1" type="ORF">SAMN05660477_02483</name>
</gene>
<dbReference type="STRING" id="619805.SAMN05660477_02483"/>
<dbReference type="Proteomes" id="UP000191112">
    <property type="component" value="Unassembled WGS sequence"/>
</dbReference>
<proteinExistence type="predicted"/>
<sequence length="40" mass="4773">MLLPFLNINFTPVHDTFWVKNNLSLNFIIAFENLLKFTFV</sequence>
<dbReference type="AlphaFoldDB" id="A0A1T5G1Z8"/>
<accession>A0A1T5G1Z8</accession>
<evidence type="ECO:0000313" key="2">
    <source>
        <dbReference type="Proteomes" id="UP000191112"/>
    </source>
</evidence>